<dbReference type="InterPro" id="IPR032710">
    <property type="entry name" value="NTF2-like_dom_sf"/>
</dbReference>
<dbReference type="Proteomes" id="UP000195557">
    <property type="component" value="Unassembled WGS sequence"/>
</dbReference>
<name>A0A1Y5IFL1_OSTTA</name>
<organism evidence="1">
    <name type="scientific">Ostreococcus tauri</name>
    <name type="common">Marine green alga</name>
    <dbReference type="NCBI Taxonomy" id="70448"/>
    <lineage>
        <taxon>Eukaryota</taxon>
        <taxon>Viridiplantae</taxon>
        <taxon>Chlorophyta</taxon>
        <taxon>Mamiellophyceae</taxon>
        <taxon>Mamiellales</taxon>
        <taxon>Bathycoccaceae</taxon>
        <taxon>Ostreococcus</taxon>
    </lineage>
</organism>
<reference evidence="1" key="1">
    <citation type="submission" date="2017-04" db="EMBL/GenBank/DDBJ databases">
        <title>Population genomics of picophytoplankton unveils novel chromosome hypervariability.</title>
        <authorList>
            <consortium name="DOE Joint Genome Institute"/>
            <person name="Blanc-Mathieu R."/>
            <person name="Krasovec M."/>
            <person name="Hebrard M."/>
            <person name="Yau S."/>
            <person name="Desgranges E."/>
            <person name="Martin J."/>
            <person name="Schackwitz W."/>
            <person name="Kuo A."/>
            <person name="Salin G."/>
            <person name="Donnadieu C."/>
            <person name="Desdevises Y."/>
            <person name="Sanchez-Ferandin S."/>
            <person name="Moreau H."/>
            <person name="Rivals E."/>
            <person name="Grigoriev I.V."/>
            <person name="Grimsley N."/>
            <person name="Eyre-Walker A."/>
            <person name="Piganeau G."/>
        </authorList>
    </citation>
    <scope>NUCLEOTIDE SEQUENCE [LARGE SCALE GENOMIC DNA]</scope>
    <source>
        <strain evidence="1">RCC 1115</strain>
    </source>
</reference>
<proteinExistence type="predicted"/>
<evidence type="ECO:0000313" key="1">
    <source>
        <dbReference type="EMBL" id="OUS48356.1"/>
    </source>
</evidence>
<dbReference type="AlphaFoldDB" id="A0A1Y5IFL1"/>
<dbReference type="EMBL" id="KZ155774">
    <property type="protein sequence ID" value="OUS48356.1"/>
    <property type="molecule type" value="Genomic_DNA"/>
</dbReference>
<protein>
    <recommendedName>
        <fullName evidence="2">SnoaL-like domain-containing protein</fullName>
    </recommendedName>
</protein>
<dbReference type="Gene3D" id="3.10.450.50">
    <property type="match status" value="1"/>
</dbReference>
<dbReference type="SUPFAM" id="SSF54427">
    <property type="entry name" value="NTF2-like"/>
    <property type="match status" value="1"/>
</dbReference>
<accession>A0A1Y5IFL1</accession>
<sequence>MSANRVAVARRVMTCNQENWREGCLDNYDEDDFSYVDGPGLTKIRGKREMERYLKNQFDFSRQFLTVEDEVCSVDAAGDDNYVATWRLDMLLGTGALRDIQGISVLKFAPGESNKIRYHRDYLPDGPIWERAPIVGPLVKLQRQTYTACMQSDVGCAKVLGGVE</sequence>
<evidence type="ECO:0008006" key="2">
    <source>
        <dbReference type="Google" id="ProtNLM"/>
    </source>
</evidence>
<gene>
    <name evidence="1" type="ORF">BE221DRAFT_203497</name>
</gene>